<evidence type="ECO:0000313" key="3">
    <source>
        <dbReference type="Proteomes" id="UP000784294"/>
    </source>
</evidence>
<dbReference type="Proteomes" id="UP000784294">
    <property type="component" value="Unassembled WGS sequence"/>
</dbReference>
<name>A0A448WSX7_9PLAT</name>
<comment type="caution">
    <text evidence="2">The sequence shown here is derived from an EMBL/GenBank/DDBJ whole genome shotgun (WGS) entry which is preliminary data.</text>
</comment>
<organism evidence="2 3">
    <name type="scientific">Protopolystoma xenopodis</name>
    <dbReference type="NCBI Taxonomy" id="117903"/>
    <lineage>
        <taxon>Eukaryota</taxon>
        <taxon>Metazoa</taxon>
        <taxon>Spiralia</taxon>
        <taxon>Lophotrochozoa</taxon>
        <taxon>Platyhelminthes</taxon>
        <taxon>Monogenea</taxon>
        <taxon>Polyopisthocotylea</taxon>
        <taxon>Polystomatidea</taxon>
        <taxon>Polystomatidae</taxon>
        <taxon>Protopolystoma</taxon>
    </lineage>
</organism>
<keyword evidence="3" id="KW-1185">Reference proteome</keyword>
<dbReference type="AlphaFoldDB" id="A0A448WSX7"/>
<dbReference type="EMBL" id="CAAALY010041780">
    <property type="protein sequence ID" value="VEL19487.1"/>
    <property type="molecule type" value="Genomic_DNA"/>
</dbReference>
<feature type="compositionally biased region" description="Low complexity" evidence="1">
    <location>
        <begin position="34"/>
        <end position="48"/>
    </location>
</feature>
<feature type="region of interest" description="Disordered" evidence="1">
    <location>
        <begin position="20"/>
        <end position="53"/>
    </location>
</feature>
<evidence type="ECO:0000313" key="2">
    <source>
        <dbReference type="EMBL" id="VEL19487.1"/>
    </source>
</evidence>
<gene>
    <name evidence="2" type="ORF">PXEA_LOCUS12927</name>
</gene>
<evidence type="ECO:0000256" key="1">
    <source>
        <dbReference type="SAM" id="MobiDB-lite"/>
    </source>
</evidence>
<reference evidence="2" key="1">
    <citation type="submission" date="2018-11" db="EMBL/GenBank/DDBJ databases">
        <authorList>
            <consortium name="Pathogen Informatics"/>
        </authorList>
    </citation>
    <scope>NUCLEOTIDE SEQUENCE</scope>
</reference>
<feature type="compositionally biased region" description="Polar residues" evidence="1">
    <location>
        <begin position="21"/>
        <end position="33"/>
    </location>
</feature>
<proteinExistence type="predicted"/>
<protein>
    <submittedName>
        <fullName evidence="2">Uncharacterized protein</fullName>
    </submittedName>
</protein>
<sequence length="134" mass="14761">MLDNLLNSFAGTSLFHEDSNSSDYYSNRVSTAKSSHSSRSSSPHPSSRLPFDDQTKLCETEALLQASRQKIAQYPNSTILMKSRSGVHNWPSASTAVLDVQTEQAPFIPMINTPYGTENELRYVSKANSSFGPV</sequence>
<accession>A0A448WSX7</accession>